<name>A0A1Y2DRX2_9FUNG</name>
<feature type="region of interest" description="Disordered" evidence="2">
    <location>
        <begin position="886"/>
        <end position="986"/>
    </location>
</feature>
<feature type="compositionally biased region" description="Low complexity" evidence="2">
    <location>
        <begin position="973"/>
        <end position="982"/>
    </location>
</feature>
<feature type="compositionally biased region" description="Polar residues" evidence="2">
    <location>
        <begin position="896"/>
        <end position="911"/>
    </location>
</feature>
<dbReference type="InterPro" id="IPR036322">
    <property type="entry name" value="WD40_repeat_dom_sf"/>
</dbReference>
<feature type="region of interest" description="Disordered" evidence="2">
    <location>
        <begin position="545"/>
        <end position="575"/>
    </location>
</feature>
<accession>A0A1Y2DRX2</accession>
<feature type="region of interest" description="Disordered" evidence="2">
    <location>
        <begin position="1282"/>
        <end position="1334"/>
    </location>
</feature>
<dbReference type="GO" id="GO:0001650">
    <property type="term" value="C:fibrillar center"/>
    <property type="evidence" value="ECO:0007669"/>
    <property type="project" value="TreeGrafter"/>
</dbReference>
<feature type="compositionally biased region" description="Low complexity" evidence="2">
    <location>
        <begin position="946"/>
        <end position="961"/>
    </location>
</feature>
<dbReference type="STRING" id="1754190.A0A1Y2DRX2"/>
<feature type="compositionally biased region" description="Basic and acidic residues" evidence="2">
    <location>
        <begin position="1226"/>
        <end position="1235"/>
    </location>
</feature>
<feature type="compositionally biased region" description="Acidic residues" evidence="2">
    <location>
        <begin position="1208"/>
        <end position="1225"/>
    </location>
</feature>
<sequence length="1334" mass="156261">MQNLLFPDYTFPDSSEFPFSVDYGKYGNVIYDDILLGEDYYHFSLNADLKINKENIKAPEKIYIPTIKRFSKDTTNNKAFQGKYFKNNNYGNISVSNRIIEESLYYQGQDVLEGNIFQHFSINKNKNKKQEYIIFPSDELSTNLSIIPISGKYINLLRTKLNLQNTSTVPFSNTIKQITKPFVINDNELLFSVRHSYDVSFIKLNKIKYDDKLKEKVNEDEYIEDVSDTEDEEEEDKDTSKKWKKHKLKPTFKYQKVKILKNTCYNRHISQNSYISHEYLILDNNNTIKLYNLAANKLQTIRSANNNHFHLFNRCDYLNHPKLFSYINTKHLSLLDIRDKTKIKNIYSLDEEQFTAYSPHPILLNQIFASTKKHLMLFDIRYSNKALLRWDHHQEYYSPTEISIIPVSQINHNFSSDIVMTWNKYNSITAYCYDPINIKQKNDDITILPPSLSNEGVHIDSYSIDNKPSKYSEIDKNSSLSSYSDIFYPQNSSLQGIDYSLFDLATSKMQIELNNKDEIGIKVFQYSESKEIYYSVIRLSESLKKQNRSHDGDGERNTNLSNKMKKKEEKGKTKDKSLLSKNLKEYKKLKEKLRKDLVITLDRLNVKKKIKEKALKTFDNLKKIQNFDIKQLNQKKLKKYGRFSVIKPRSEKLVTSKYKIVSRTPYWKFKIPKGLNIFKDFYIKDFSNIYRYLVYEARMPLTSDTIHGHIQMNGKKIMKCVEDATALLECNQKIKSLYEIHKRLSDIPVEYNDQGLPLFLPTHNLSIEMDWTDSQFRESFLAYIKKMYSEASMTSNLLYISPRPESLVDMSSFSGIFENLDKILPSPHEIKDRELLLNHKNFMAHTLVLAKVAYDLWTSSYFCNLHFKPSANSQNNQNKVYEVYTTDKNSKKRKSIPNQHQQENLNDTHPTNENQNQNQDQNQDQDQNQIQNENENENEDQKEDQNQNQNQNENENQNQNQTIPIVTDDHNNHYTPSHNNNNKKNEATKLTKSLWLKNKVEGFKKLNPSFQSLFLPIYSLEEFDFEKPGEEENNNELEKEDLLSIHSSNLTYNNTSTSNTIPNSNTNDNEGDDNDIEEIQNDDRSNTIDHMISLTKSKFISTSLSPYLVPATGCATLLYDHWNKSNDEVEGEYQKLHSPNEQHQHPQYPSSTALENYYRQNPFGEEEEEGEEYYISDSGDDEEIKFYKHPSNWNYYTKLKKMIQEVESEPTELSEVTEEVTEEREEEGKTEREKEGEEETMIMEDVLKPMNSNNNNNNHNNNHILFDSQDYSSKYIESPGNSIRLFSSPSYDQSFQLPYPTLSSTKATKGDEGDEANESFDSLDDEISNIHIEE</sequence>
<evidence type="ECO:0000256" key="1">
    <source>
        <dbReference type="SAM" id="Coils"/>
    </source>
</evidence>
<dbReference type="SUPFAM" id="SSF50978">
    <property type="entry name" value="WD40 repeat-like"/>
    <property type="match status" value="1"/>
</dbReference>
<feature type="compositionally biased region" description="Acidic residues" evidence="2">
    <location>
        <begin position="1312"/>
        <end position="1327"/>
    </location>
</feature>
<feature type="compositionally biased region" description="Low complexity" evidence="2">
    <location>
        <begin position="912"/>
        <end position="933"/>
    </location>
</feature>
<feature type="compositionally biased region" description="Acidic residues" evidence="2">
    <location>
        <begin position="1069"/>
        <end position="1080"/>
    </location>
</feature>
<keyword evidence="1" id="KW-0175">Coiled coil</keyword>
<proteinExistence type="predicted"/>
<reference evidence="3 4" key="1">
    <citation type="submission" date="2016-08" db="EMBL/GenBank/DDBJ databases">
        <title>A Parts List for Fungal Cellulosomes Revealed by Comparative Genomics.</title>
        <authorList>
            <consortium name="DOE Joint Genome Institute"/>
            <person name="Haitjema C.H."/>
            <person name="Gilmore S.P."/>
            <person name="Henske J.K."/>
            <person name="Solomon K.V."/>
            <person name="De Groot R."/>
            <person name="Kuo A."/>
            <person name="Mondo S.J."/>
            <person name="Salamov A.A."/>
            <person name="Labutti K."/>
            <person name="Zhao Z."/>
            <person name="Chiniquy J."/>
            <person name="Barry K."/>
            <person name="Brewer H.M."/>
            <person name="Purvine S.O."/>
            <person name="Wright A.T."/>
            <person name="Boxma B."/>
            <person name="Van Alen T."/>
            <person name="Hackstein J.H."/>
            <person name="Baker S.E."/>
            <person name="Grigoriev I.V."/>
            <person name="O'Malley M.A."/>
        </authorList>
    </citation>
    <scope>NUCLEOTIDE SEQUENCE [LARGE SCALE GENOMIC DNA]</scope>
    <source>
        <strain evidence="3 4">G1</strain>
    </source>
</reference>
<dbReference type="GO" id="GO:0001164">
    <property type="term" value="F:RNA polymerase I core promoter sequence-specific DNA binding"/>
    <property type="evidence" value="ECO:0007669"/>
    <property type="project" value="TreeGrafter"/>
</dbReference>
<feature type="coiled-coil region" evidence="1">
    <location>
        <begin position="576"/>
        <end position="603"/>
    </location>
</feature>
<feature type="region of interest" description="Disordered" evidence="2">
    <location>
        <begin position="1050"/>
        <end position="1084"/>
    </location>
</feature>
<evidence type="ECO:0000256" key="2">
    <source>
        <dbReference type="SAM" id="MobiDB-lite"/>
    </source>
</evidence>
<feature type="compositionally biased region" description="Polar residues" evidence="2">
    <location>
        <begin position="1282"/>
        <end position="1307"/>
    </location>
</feature>
<feature type="region of interest" description="Disordered" evidence="2">
    <location>
        <begin position="1208"/>
        <end position="1238"/>
    </location>
</feature>
<dbReference type="InterPro" id="IPR038801">
    <property type="entry name" value="TAF1C"/>
</dbReference>
<evidence type="ECO:0000313" key="3">
    <source>
        <dbReference type="EMBL" id="ORY62021.1"/>
    </source>
</evidence>
<keyword evidence="4" id="KW-1185">Reference proteome</keyword>
<dbReference type="PANTHER" id="PTHR15319">
    <property type="entry name" value="TATA BOX-BINDING PROTEIN ASSOCIATED FACTOR RNA POLYMERASE I SUBUNIT C"/>
    <property type="match status" value="1"/>
</dbReference>
<feature type="compositionally biased region" description="Basic and acidic residues" evidence="2">
    <location>
        <begin position="566"/>
        <end position="575"/>
    </location>
</feature>
<dbReference type="OrthoDB" id="2155290at2759"/>
<feature type="non-terminal residue" evidence="3">
    <location>
        <position position="1334"/>
    </location>
</feature>
<protein>
    <submittedName>
        <fullName evidence="3">Uncharacterized protein</fullName>
    </submittedName>
</protein>
<feature type="compositionally biased region" description="Low complexity" evidence="2">
    <location>
        <begin position="1050"/>
        <end position="1068"/>
    </location>
</feature>
<feature type="compositionally biased region" description="Basic and acidic residues" evidence="2">
    <location>
        <begin position="545"/>
        <end position="556"/>
    </location>
</feature>
<dbReference type="EMBL" id="MCOG01000058">
    <property type="protein sequence ID" value="ORY62021.1"/>
    <property type="molecule type" value="Genomic_DNA"/>
</dbReference>
<gene>
    <name evidence="3" type="ORF">LY90DRAFT_668428</name>
</gene>
<dbReference type="PANTHER" id="PTHR15319:SF1">
    <property type="entry name" value="TATA BOX-BINDING PROTEIN-ASSOCIATED FACTOR RNA POLYMERASE I SUBUNIT C"/>
    <property type="match status" value="1"/>
</dbReference>
<comment type="caution">
    <text evidence="3">The sequence shown here is derived from an EMBL/GenBank/DDBJ whole genome shotgun (WGS) entry which is preliminary data.</text>
</comment>
<dbReference type="Proteomes" id="UP000193920">
    <property type="component" value="Unassembled WGS sequence"/>
</dbReference>
<evidence type="ECO:0000313" key="4">
    <source>
        <dbReference type="Proteomes" id="UP000193920"/>
    </source>
</evidence>
<organism evidence="3 4">
    <name type="scientific">Neocallimastix californiae</name>
    <dbReference type="NCBI Taxonomy" id="1754190"/>
    <lineage>
        <taxon>Eukaryota</taxon>
        <taxon>Fungi</taxon>
        <taxon>Fungi incertae sedis</taxon>
        <taxon>Chytridiomycota</taxon>
        <taxon>Chytridiomycota incertae sedis</taxon>
        <taxon>Neocallimastigomycetes</taxon>
        <taxon>Neocallimastigales</taxon>
        <taxon>Neocallimastigaceae</taxon>
        <taxon>Neocallimastix</taxon>
    </lineage>
</organism>